<keyword evidence="1" id="KW-0808">Transferase</keyword>
<organism evidence="1">
    <name type="scientific">Klebsiella pneumoniae</name>
    <dbReference type="NCBI Taxonomy" id="573"/>
    <lineage>
        <taxon>Bacteria</taxon>
        <taxon>Pseudomonadati</taxon>
        <taxon>Pseudomonadota</taxon>
        <taxon>Gammaproteobacteria</taxon>
        <taxon>Enterobacterales</taxon>
        <taxon>Enterobacteriaceae</taxon>
        <taxon>Klebsiella/Raoultella group</taxon>
        <taxon>Klebsiella</taxon>
        <taxon>Klebsiella pneumoniae complex</taxon>
    </lineage>
</organism>
<sequence>MRPSICFMPNDSGFNSYSKIMIDILNSIGDVDTNITYKAILKEILAFNLKKRDLIFINWLESKLTTRKGRINPLGIVSFFLIILACKIKFRKVIYTKHNFYPHNTNKPLVPFLIFIIEKMSSLCDTVIVHSPTAVKKNETYIPHPLYRFNEEKKECDYNKQKAVHGSEYSYVVFGSISAYKKIDYLIKAFPSAKRLLILGWSDNQDYLSELSRLADNYPNVNIKTGKFSDEEIKKIIANGYIMILNHHSADMIVSGSFFFGLSIGIPMISFRTPYTEWANDTFGDNLIRLIDNYEQLREMINDVPIIPNELFIKAVKEEFSDKVIVQNLMKIIY</sequence>
<reference evidence="1" key="1">
    <citation type="submission" date="2016-07" db="EMBL/GenBank/DDBJ databases">
        <authorList>
            <person name="Informatics P."/>
        </authorList>
    </citation>
    <scope>NUCLEOTIDE SEQUENCE</scope>
    <source>
        <strain evidence="1">INF207</strain>
    </source>
</reference>
<dbReference type="Gene3D" id="3.40.50.2000">
    <property type="entry name" value="Glycogen Phosphorylase B"/>
    <property type="match status" value="1"/>
</dbReference>
<dbReference type="EMBL" id="LT603720">
    <property type="protein sequence ID" value="SCA96073.1"/>
    <property type="molecule type" value="Genomic_DNA"/>
</dbReference>
<accession>A0A1C3T182</accession>
<dbReference type="AlphaFoldDB" id="A0A1C3T182"/>
<protein>
    <submittedName>
        <fullName evidence="1">Glycosyltransferase</fullName>
    </submittedName>
</protein>
<dbReference type="GO" id="GO:0016740">
    <property type="term" value="F:transferase activity"/>
    <property type="evidence" value="ECO:0007669"/>
    <property type="project" value="UniProtKB-KW"/>
</dbReference>
<reference evidence="1" key="2">
    <citation type="submission" date="2016-08" db="EMBL/GenBank/DDBJ databases">
        <title>Klebsiella loci capsule.</title>
        <authorList>
            <person name="Holt K.E."/>
            <person name="Thomson N.R."/>
        </authorList>
    </citation>
    <scope>NUCLEOTIDE SEQUENCE</scope>
    <source>
        <strain evidence="1">INF207</strain>
    </source>
</reference>
<proteinExistence type="predicted"/>
<evidence type="ECO:0000313" key="1">
    <source>
        <dbReference type="EMBL" id="SCA96073.1"/>
    </source>
</evidence>
<dbReference type="SUPFAM" id="SSF53756">
    <property type="entry name" value="UDP-Glycosyltransferase/glycogen phosphorylase"/>
    <property type="match status" value="1"/>
</dbReference>
<name>A0A1C3T182_KLEPN</name>
<gene>
    <name evidence="1" type="primary">wcuV</name>
    <name evidence="1" type="synonym">KL144_00010</name>
</gene>